<protein>
    <recommendedName>
        <fullName evidence="7">COMPASS complex subunit Sdc1</fullName>
    </recommendedName>
</protein>
<dbReference type="Proteomes" id="UP001146351">
    <property type="component" value="Unassembled WGS sequence"/>
</dbReference>
<reference evidence="5" key="2">
    <citation type="journal article" date="2023" name="IMA Fungus">
        <title>Comparative genomic study of the Penicillium genus elucidates a diverse pangenome and 15 lateral gene transfer events.</title>
        <authorList>
            <person name="Petersen C."/>
            <person name="Sorensen T."/>
            <person name="Nielsen M.R."/>
            <person name="Sondergaard T.E."/>
            <person name="Sorensen J.L."/>
            <person name="Fitzpatrick D.A."/>
            <person name="Frisvad J.C."/>
            <person name="Nielsen K.L."/>
        </authorList>
    </citation>
    <scope>NUCLEOTIDE SEQUENCE</scope>
    <source>
        <strain evidence="5">IBT 21917</strain>
    </source>
</reference>
<organism evidence="5 6">
    <name type="scientific">Penicillium capsulatum</name>
    <dbReference type="NCBI Taxonomy" id="69766"/>
    <lineage>
        <taxon>Eukaryota</taxon>
        <taxon>Fungi</taxon>
        <taxon>Dikarya</taxon>
        <taxon>Ascomycota</taxon>
        <taxon>Pezizomycotina</taxon>
        <taxon>Eurotiomycetes</taxon>
        <taxon>Eurotiomycetidae</taxon>
        <taxon>Eurotiales</taxon>
        <taxon>Aspergillaceae</taxon>
        <taxon>Penicillium</taxon>
    </lineage>
</organism>
<feature type="compositionally biased region" description="Polar residues" evidence="4">
    <location>
        <begin position="26"/>
        <end position="49"/>
    </location>
</feature>
<dbReference type="InterPro" id="IPR049629">
    <property type="entry name" value="DPY30_SDC1_DD"/>
</dbReference>
<name>A0A9W9LZA3_9EURO</name>
<evidence type="ECO:0000256" key="2">
    <source>
        <dbReference type="ARBA" id="ARBA00010849"/>
    </source>
</evidence>
<dbReference type="GO" id="GO:0005634">
    <property type="term" value="C:nucleus"/>
    <property type="evidence" value="ECO:0007669"/>
    <property type="project" value="UniProtKB-SubCell"/>
</dbReference>
<proteinExistence type="inferred from homology"/>
<evidence type="ECO:0008006" key="7">
    <source>
        <dbReference type="Google" id="ProtNLM"/>
    </source>
</evidence>
<evidence type="ECO:0000256" key="1">
    <source>
        <dbReference type="ARBA" id="ARBA00004123"/>
    </source>
</evidence>
<reference evidence="5" key="1">
    <citation type="submission" date="2022-11" db="EMBL/GenBank/DDBJ databases">
        <authorList>
            <person name="Petersen C."/>
        </authorList>
    </citation>
    <scope>NUCLEOTIDE SEQUENCE</scope>
    <source>
        <strain evidence="5">IBT 21917</strain>
    </source>
</reference>
<sequence>PPPSISTDPCAPPASAVEITPKPQVATMNEVNGSGSATPVVTQSNSSANGDPAGGAQARVFLNDKVVPHLLEGMKSIARDKPADPLRVLGEFLIQRSNEIEKGIKKEPE</sequence>
<dbReference type="CDD" id="cd22965">
    <property type="entry name" value="DD_DPY30_SDC1"/>
    <property type="match status" value="1"/>
</dbReference>
<evidence type="ECO:0000256" key="4">
    <source>
        <dbReference type="SAM" id="MobiDB-lite"/>
    </source>
</evidence>
<dbReference type="InterPro" id="IPR007858">
    <property type="entry name" value="Dpy-30_motif"/>
</dbReference>
<dbReference type="AlphaFoldDB" id="A0A9W9LZA3"/>
<gene>
    <name evidence="5" type="ORF">N7492_000776</name>
</gene>
<feature type="non-terminal residue" evidence="5">
    <location>
        <position position="1"/>
    </location>
</feature>
<evidence type="ECO:0000313" key="5">
    <source>
        <dbReference type="EMBL" id="KAJ5183160.1"/>
    </source>
</evidence>
<comment type="subcellular location">
    <subcellularLocation>
        <location evidence="1">Nucleus</location>
    </subcellularLocation>
</comment>
<dbReference type="EMBL" id="JAPQKO010000001">
    <property type="protein sequence ID" value="KAJ5183160.1"/>
    <property type="molecule type" value="Genomic_DNA"/>
</dbReference>
<comment type="similarity">
    <text evidence="2">Belongs to the dpy-30 family.</text>
</comment>
<dbReference type="OrthoDB" id="417678at2759"/>
<evidence type="ECO:0000256" key="3">
    <source>
        <dbReference type="ARBA" id="ARBA00023242"/>
    </source>
</evidence>
<feature type="region of interest" description="Disordered" evidence="4">
    <location>
        <begin position="1"/>
        <end position="55"/>
    </location>
</feature>
<dbReference type="Gene3D" id="1.20.890.10">
    <property type="entry name" value="cAMP-dependent protein kinase regulatory subunit, dimerization-anchoring domain"/>
    <property type="match status" value="1"/>
</dbReference>
<dbReference type="Pfam" id="PF05186">
    <property type="entry name" value="Dpy-30"/>
    <property type="match status" value="1"/>
</dbReference>
<accession>A0A9W9LZA3</accession>
<evidence type="ECO:0000313" key="6">
    <source>
        <dbReference type="Proteomes" id="UP001146351"/>
    </source>
</evidence>
<keyword evidence="3" id="KW-0539">Nucleus</keyword>
<keyword evidence="6" id="KW-1185">Reference proteome</keyword>
<comment type="caution">
    <text evidence="5">The sequence shown here is derived from an EMBL/GenBank/DDBJ whole genome shotgun (WGS) entry which is preliminary data.</text>
</comment>